<dbReference type="InterPro" id="IPR002502">
    <property type="entry name" value="Amidase_domain"/>
</dbReference>
<dbReference type="CDD" id="cd06583">
    <property type="entry name" value="PGRP"/>
    <property type="match status" value="1"/>
</dbReference>
<dbReference type="InterPro" id="IPR036365">
    <property type="entry name" value="PGBD-like_sf"/>
</dbReference>
<dbReference type="Proteomes" id="UP000546642">
    <property type="component" value="Unassembled WGS sequence"/>
</dbReference>
<dbReference type="PANTHER" id="PTHR30417">
    <property type="entry name" value="N-ACETYLMURAMOYL-L-ALANINE AMIDASE AMID"/>
    <property type="match status" value="1"/>
</dbReference>
<comment type="catalytic activity">
    <reaction evidence="1">
        <text>Hydrolyzes the link between N-acetylmuramoyl residues and L-amino acid residues in certain cell-wall glycopeptides.</text>
        <dbReference type="EC" id="3.5.1.28"/>
    </reaction>
</comment>
<comment type="caution">
    <text evidence="8">The sequence shown here is derived from an EMBL/GenBank/DDBJ whole genome shotgun (WGS) entry which is preliminary data.</text>
</comment>
<gene>
    <name evidence="8" type="ORF">HNR23_002224</name>
</gene>
<evidence type="ECO:0000256" key="5">
    <source>
        <dbReference type="ARBA" id="ARBA00023316"/>
    </source>
</evidence>
<dbReference type="GO" id="GO:0009253">
    <property type="term" value="P:peptidoglycan catabolic process"/>
    <property type="evidence" value="ECO:0007669"/>
    <property type="project" value="InterPro"/>
</dbReference>
<dbReference type="InterPro" id="IPR051206">
    <property type="entry name" value="NAMLAA_amidase_2"/>
</dbReference>
<name>A0A7W9YHC5_9ACTN</name>
<evidence type="ECO:0000256" key="1">
    <source>
        <dbReference type="ARBA" id="ARBA00001561"/>
    </source>
</evidence>
<feature type="domain" description="N-acetylmuramoyl-L-alanine amidase" evidence="7">
    <location>
        <begin position="9"/>
        <end position="146"/>
    </location>
</feature>
<comment type="similarity">
    <text evidence="2">Belongs to the N-acetylmuramoyl-L-alanine amidase 2 family.</text>
</comment>
<evidence type="ECO:0000313" key="9">
    <source>
        <dbReference type="Proteomes" id="UP000546642"/>
    </source>
</evidence>
<dbReference type="PANTHER" id="PTHR30417:SF1">
    <property type="entry name" value="N-ACETYLMURAMOYL-L-ALANINE AMIDASE AMID"/>
    <property type="match status" value="1"/>
</dbReference>
<organism evidence="8 9">
    <name type="scientific">Nocardiopsis mwathae</name>
    <dbReference type="NCBI Taxonomy" id="1472723"/>
    <lineage>
        <taxon>Bacteria</taxon>
        <taxon>Bacillati</taxon>
        <taxon>Actinomycetota</taxon>
        <taxon>Actinomycetes</taxon>
        <taxon>Streptosporangiales</taxon>
        <taxon>Nocardiopsidaceae</taxon>
        <taxon>Nocardiopsis</taxon>
    </lineage>
</organism>
<evidence type="ECO:0000259" key="7">
    <source>
        <dbReference type="SMART" id="SM00644"/>
    </source>
</evidence>
<evidence type="ECO:0000256" key="2">
    <source>
        <dbReference type="ARBA" id="ARBA00007553"/>
    </source>
</evidence>
<protein>
    <recommendedName>
        <fullName evidence="3">N-acetylmuramoyl-L-alanine amidase</fullName>
        <ecNumber evidence="3">3.5.1.28</ecNumber>
    </recommendedName>
</protein>
<dbReference type="GO" id="GO:0008745">
    <property type="term" value="F:N-acetylmuramoyl-L-alanine amidase activity"/>
    <property type="evidence" value="ECO:0007669"/>
    <property type="project" value="UniProtKB-EC"/>
</dbReference>
<keyword evidence="4 8" id="KW-0378">Hydrolase</keyword>
<dbReference type="InterPro" id="IPR036366">
    <property type="entry name" value="PGBDSf"/>
</dbReference>
<dbReference type="EMBL" id="JACHDS010000001">
    <property type="protein sequence ID" value="MBB6172164.1"/>
    <property type="molecule type" value="Genomic_DNA"/>
</dbReference>
<reference evidence="8 9" key="1">
    <citation type="submission" date="2020-08" db="EMBL/GenBank/DDBJ databases">
        <title>Sequencing the genomes of 1000 actinobacteria strains.</title>
        <authorList>
            <person name="Klenk H.-P."/>
        </authorList>
    </citation>
    <scope>NUCLEOTIDE SEQUENCE [LARGE SCALE GENOMIC DNA]</scope>
    <source>
        <strain evidence="8 9">DSM 46659</strain>
    </source>
</reference>
<proteinExistence type="inferred from homology"/>
<keyword evidence="5" id="KW-0961">Cell wall biogenesis/degradation</keyword>
<dbReference type="InterPro" id="IPR002477">
    <property type="entry name" value="Peptidoglycan-bd-like"/>
</dbReference>
<keyword evidence="9" id="KW-1185">Reference proteome</keyword>
<feature type="compositionally biased region" description="Gly residues" evidence="6">
    <location>
        <begin position="165"/>
        <end position="177"/>
    </location>
</feature>
<dbReference type="GO" id="GO:0009254">
    <property type="term" value="P:peptidoglycan turnover"/>
    <property type="evidence" value="ECO:0007669"/>
    <property type="project" value="TreeGrafter"/>
</dbReference>
<sequence length="272" mass="29147">MARMPGATWRPIPVNYSGGGISPRIVVVHIMEGTLTGTDSWFRQSRARASSHFGTGKNGALYQWVDTANRAWAQAAGNSFCISIENEGKGGDRLTDAQLDRNAEILAWAHRTHGIPLQRTNSTSGRGLGWHGMGGSAWGGHTSCPGPKIVAQLDEIVARARKITGSGGTPGGSGGTPPTGKAPTFPLPHRWAFGPKSGPNWQVSGFYSHRSDLRRWQQRMLDRGWVGIGNADGLYGPRTARVARQFQAEKGLGVDALIGRATWDAAWTAPVT</sequence>
<dbReference type="GO" id="GO:0071555">
    <property type="term" value="P:cell wall organization"/>
    <property type="evidence" value="ECO:0007669"/>
    <property type="project" value="UniProtKB-KW"/>
</dbReference>
<accession>A0A7W9YHC5</accession>
<dbReference type="EC" id="3.5.1.28" evidence="3"/>
<evidence type="ECO:0000313" key="8">
    <source>
        <dbReference type="EMBL" id="MBB6172164.1"/>
    </source>
</evidence>
<evidence type="ECO:0000256" key="3">
    <source>
        <dbReference type="ARBA" id="ARBA00011901"/>
    </source>
</evidence>
<dbReference type="SUPFAM" id="SSF47090">
    <property type="entry name" value="PGBD-like"/>
    <property type="match status" value="1"/>
</dbReference>
<dbReference type="SMART" id="SM00644">
    <property type="entry name" value="Ami_2"/>
    <property type="match status" value="1"/>
</dbReference>
<evidence type="ECO:0000256" key="4">
    <source>
        <dbReference type="ARBA" id="ARBA00022801"/>
    </source>
</evidence>
<dbReference type="Gene3D" id="1.10.101.10">
    <property type="entry name" value="PGBD-like superfamily/PGBD"/>
    <property type="match status" value="1"/>
</dbReference>
<feature type="region of interest" description="Disordered" evidence="6">
    <location>
        <begin position="163"/>
        <end position="185"/>
    </location>
</feature>
<dbReference type="Gene3D" id="3.40.80.10">
    <property type="entry name" value="Peptidoglycan recognition protein-like"/>
    <property type="match status" value="1"/>
</dbReference>
<evidence type="ECO:0000256" key="6">
    <source>
        <dbReference type="SAM" id="MobiDB-lite"/>
    </source>
</evidence>
<dbReference type="Pfam" id="PF01471">
    <property type="entry name" value="PG_binding_1"/>
    <property type="match status" value="1"/>
</dbReference>
<dbReference type="SUPFAM" id="SSF55846">
    <property type="entry name" value="N-acetylmuramoyl-L-alanine amidase-like"/>
    <property type="match status" value="1"/>
</dbReference>
<dbReference type="AlphaFoldDB" id="A0A7W9YHC5"/>
<dbReference type="InterPro" id="IPR036505">
    <property type="entry name" value="Amidase/PGRP_sf"/>
</dbReference>
<dbReference type="Pfam" id="PF01510">
    <property type="entry name" value="Amidase_2"/>
    <property type="match status" value="1"/>
</dbReference>